<proteinExistence type="predicted"/>
<dbReference type="EMBL" id="CP009641">
    <property type="protein sequence ID" value="AJI09315.1"/>
    <property type="molecule type" value="Genomic_DNA"/>
</dbReference>
<accession>A0AAN0SRZ7</accession>
<gene>
    <name evidence="1" type="ORF">AK40_816</name>
</gene>
<dbReference type="Proteomes" id="UP000031861">
    <property type="component" value="Chromosome"/>
</dbReference>
<reference evidence="1 2" key="1">
    <citation type="journal article" date="2015" name="Genome Announc.">
        <title>Complete genome sequences for 35 biothreat assay-relevant bacillus species.</title>
        <authorList>
            <person name="Johnson S.L."/>
            <person name="Daligault H.E."/>
            <person name="Davenport K.W."/>
            <person name="Jaissle J."/>
            <person name="Frey K.G."/>
            <person name="Ladner J.T."/>
            <person name="Broomall S.M."/>
            <person name="Bishop-Lilly K.A."/>
            <person name="Bruce D.C."/>
            <person name="Gibbons H.S."/>
            <person name="Coyne S.R."/>
            <person name="Lo C.C."/>
            <person name="Meincke L."/>
            <person name="Munk A.C."/>
            <person name="Koroleva G.I."/>
            <person name="Rosenzweig C.N."/>
            <person name="Palacios G.F."/>
            <person name="Redden C.L."/>
            <person name="Minogue T.D."/>
            <person name="Chain P.S."/>
        </authorList>
    </citation>
    <scope>NUCLEOTIDE SEQUENCE [LARGE SCALE GENOMIC DNA]</scope>
    <source>
        <strain evidence="1 2">03BB108</strain>
    </source>
</reference>
<evidence type="ECO:0000313" key="1">
    <source>
        <dbReference type="EMBL" id="AJI09315.1"/>
    </source>
</evidence>
<organism evidence="1 2">
    <name type="scientific">Bacillus cereus 03BB108</name>
    <dbReference type="NCBI Taxonomy" id="451709"/>
    <lineage>
        <taxon>Bacteria</taxon>
        <taxon>Bacillati</taxon>
        <taxon>Bacillota</taxon>
        <taxon>Bacilli</taxon>
        <taxon>Bacillales</taxon>
        <taxon>Bacillaceae</taxon>
        <taxon>Bacillus</taxon>
        <taxon>Bacillus cereus group</taxon>
    </lineage>
</organism>
<sequence length="93" mass="11007">MKFYWVMNIKHGMDVKLTNSYKLVSFNIVFVMMYKGCHTVTTKLTNLCYLKTYELKALDCQLKATSAFLCFSVEISWYTYNFINVLSVKFNRL</sequence>
<dbReference type="AlphaFoldDB" id="A0AAN0SRZ7"/>
<name>A0AAN0SRZ7_BACCE</name>
<protein>
    <submittedName>
        <fullName evidence="1">Uncharacterized protein</fullName>
    </submittedName>
</protein>
<evidence type="ECO:0000313" key="2">
    <source>
        <dbReference type="Proteomes" id="UP000031861"/>
    </source>
</evidence>